<dbReference type="FunFam" id="3.10.580.10:FF:000002">
    <property type="entry name" value="Magnesium/cobalt efflux protein CorC"/>
    <property type="match status" value="1"/>
</dbReference>
<accession>A0A7C8BQV3</accession>
<evidence type="ECO:0000256" key="8">
    <source>
        <dbReference type="ARBA" id="ARBA00023136"/>
    </source>
</evidence>
<dbReference type="InterPro" id="IPR002550">
    <property type="entry name" value="CNNM"/>
</dbReference>
<proteinExistence type="inferred from homology"/>
<evidence type="ECO:0000256" key="1">
    <source>
        <dbReference type="ARBA" id="ARBA00004651"/>
    </source>
</evidence>
<feature type="region of interest" description="Disordered" evidence="11">
    <location>
        <begin position="410"/>
        <end position="452"/>
    </location>
</feature>
<dbReference type="PANTHER" id="PTHR22777">
    <property type="entry name" value="HEMOLYSIN-RELATED"/>
    <property type="match status" value="1"/>
</dbReference>
<evidence type="ECO:0000256" key="10">
    <source>
        <dbReference type="PROSITE-ProRule" id="PRU01193"/>
    </source>
</evidence>
<dbReference type="SMART" id="SM00116">
    <property type="entry name" value="CBS"/>
    <property type="match status" value="2"/>
</dbReference>
<comment type="subcellular location">
    <subcellularLocation>
        <location evidence="1">Cell membrane</location>
        <topology evidence="1">Multi-pass membrane protein</topology>
    </subcellularLocation>
</comment>
<evidence type="ECO:0000259" key="13">
    <source>
        <dbReference type="PROSITE" id="PS51371"/>
    </source>
</evidence>
<keyword evidence="16" id="KW-1185">Reference proteome</keyword>
<evidence type="ECO:0000256" key="2">
    <source>
        <dbReference type="ARBA" id="ARBA00006337"/>
    </source>
</evidence>
<keyword evidence="7 9" id="KW-0129">CBS domain</keyword>
<evidence type="ECO:0000256" key="11">
    <source>
        <dbReference type="SAM" id="MobiDB-lite"/>
    </source>
</evidence>
<dbReference type="Proteomes" id="UP000481339">
    <property type="component" value="Unassembled WGS sequence"/>
</dbReference>
<keyword evidence="5" id="KW-0677">Repeat</keyword>
<dbReference type="EMBL" id="WBKA01000005">
    <property type="protein sequence ID" value="KAB1631670.1"/>
    <property type="molecule type" value="Genomic_DNA"/>
</dbReference>
<protein>
    <submittedName>
        <fullName evidence="15">HlyC/CorC family transporter</fullName>
    </submittedName>
</protein>
<evidence type="ECO:0000256" key="6">
    <source>
        <dbReference type="ARBA" id="ARBA00022989"/>
    </source>
</evidence>
<keyword evidence="6 10" id="KW-1133">Transmembrane helix</keyword>
<keyword evidence="3" id="KW-1003">Cell membrane</keyword>
<gene>
    <name evidence="15" type="ORF">F8O02_06930</name>
</gene>
<feature type="domain" description="CBS" evidence="13">
    <location>
        <begin position="201"/>
        <end position="262"/>
    </location>
</feature>
<dbReference type="SUPFAM" id="SSF54631">
    <property type="entry name" value="CBS-domain pair"/>
    <property type="match status" value="1"/>
</dbReference>
<dbReference type="InterPro" id="IPR005170">
    <property type="entry name" value="Transptr-assoc_dom"/>
</dbReference>
<evidence type="ECO:0000313" key="15">
    <source>
        <dbReference type="EMBL" id="KAB1631670.1"/>
    </source>
</evidence>
<dbReference type="Pfam" id="PF01595">
    <property type="entry name" value="CNNM"/>
    <property type="match status" value="1"/>
</dbReference>
<dbReference type="Pfam" id="PF00571">
    <property type="entry name" value="CBS"/>
    <property type="match status" value="2"/>
</dbReference>
<evidence type="ECO:0000256" key="5">
    <source>
        <dbReference type="ARBA" id="ARBA00022737"/>
    </source>
</evidence>
<dbReference type="PANTHER" id="PTHR22777:SF32">
    <property type="entry name" value="UPF0053 INNER MEMBRANE PROTEIN YFJD"/>
    <property type="match status" value="1"/>
</dbReference>
<dbReference type="InterPro" id="IPR046342">
    <property type="entry name" value="CBS_dom_sf"/>
</dbReference>
<dbReference type="Gene3D" id="3.10.580.10">
    <property type="entry name" value="CBS-domain"/>
    <property type="match status" value="1"/>
</dbReference>
<evidence type="ECO:0000256" key="12">
    <source>
        <dbReference type="SAM" id="Phobius"/>
    </source>
</evidence>
<feature type="transmembrane region" description="Helical" evidence="12">
    <location>
        <begin position="84"/>
        <end position="107"/>
    </location>
</feature>
<evidence type="ECO:0000256" key="3">
    <source>
        <dbReference type="ARBA" id="ARBA00022475"/>
    </source>
</evidence>
<dbReference type="Pfam" id="PF03471">
    <property type="entry name" value="CorC_HlyC"/>
    <property type="match status" value="1"/>
</dbReference>
<comment type="caution">
    <text evidence="15">The sequence shown here is derived from an EMBL/GenBank/DDBJ whole genome shotgun (WGS) entry which is preliminary data.</text>
</comment>
<feature type="domain" description="CBS" evidence="13">
    <location>
        <begin position="269"/>
        <end position="326"/>
    </location>
</feature>
<sequence>MSALLLAIAVLLVGLGGLFAAAEAAIVTLPTAEIRMLPEPRPRRRRALARIADEPVEHASTAGFLRVLSETAAAVLVTVACGRLLPSLGLVLIVAIIAMTLASYVLVGVSPRGIGRDHPERTLSATARLIAISRRVIGPVAVSLSAPLRRRRALDEEDDREETRLLHLVDKAVEQDVLEQGERELIHQVVEFGDTLVRSIMVPRTDMRTVPTDASLEDAMRVLLESGYSRLPLRDTDTDDIVGVVYLRDVAAALFRPGRLDRDDPVASLARRPNLVPESKPIDDLLTLMQRTHRHLWIVIDEYGSVAGLVTLEDVIEELVGEISDEHDRGGAAYTRLAEGRYRVAARLGIDELGSLFDIDIDEDEVDTAGGLLTKALGHLPQPGEGARADGLLLTAARVDPRSRRLLALVAERAPRPDAPAGDDAAARPGQPHPPSSRPDQTTTAPPKETRR</sequence>
<dbReference type="Gene3D" id="3.30.465.10">
    <property type="match status" value="1"/>
</dbReference>
<keyword evidence="4 10" id="KW-0812">Transmembrane</keyword>
<name>A0A7C8BQV3_9MICO</name>
<dbReference type="InterPro" id="IPR036318">
    <property type="entry name" value="FAD-bd_PCMH-like_sf"/>
</dbReference>
<dbReference type="SMART" id="SM01091">
    <property type="entry name" value="CorC_HlyC"/>
    <property type="match status" value="1"/>
</dbReference>
<dbReference type="AlphaFoldDB" id="A0A7C8BQV3"/>
<evidence type="ECO:0000256" key="7">
    <source>
        <dbReference type="ARBA" id="ARBA00023122"/>
    </source>
</evidence>
<dbReference type="InterPro" id="IPR016169">
    <property type="entry name" value="FAD-bd_PCMH_sub2"/>
</dbReference>
<dbReference type="InterPro" id="IPR044751">
    <property type="entry name" value="Ion_transp-like_CBS"/>
</dbReference>
<feature type="compositionally biased region" description="Low complexity" evidence="11">
    <location>
        <begin position="419"/>
        <end position="430"/>
    </location>
</feature>
<evidence type="ECO:0000256" key="9">
    <source>
        <dbReference type="PROSITE-ProRule" id="PRU00703"/>
    </source>
</evidence>
<evidence type="ECO:0000259" key="14">
    <source>
        <dbReference type="PROSITE" id="PS51846"/>
    </source>
</evidence>
<comment type="similarity">
    <text evidence="2">Belongs to the UPF0053 family.</text>
</comment>
<dbReference type="InterPro" id="IPR000644">
    <property type="entry name" value="CBS_dom"/>
</dbReference>
<dbReference type="OrthoDB" id="110231at2"/>
<dbReference type="GO" id="GO:0050660">
    <property type="term" value="F:flavin adenine dinucleotide binding"/>
    <property type="evidence" value="ECO:0007669"/>
    <property type="project" value="InterPro"/>
</dbReference>
<reference evidence="15 16" key="1">
    <citation type="submission" date="2019-09" db="EMBL/GenBank/DDBJ databases">
        <title>Phylogeny of genus Pseudoclavibacter and closely related genus.</title>
        <authorList>
            <person name="Li Y."/>
        </authorList>
    </citation>
    <scope>NUCLEOTIDE SEQUENCE [LARGE SCALE GENOMIC DNA]</scope>
    <source>
        <strain evidence="15 16">JCM 16921</strain>
    </source>
</reference>
<dbReference type="PROSITE" id="PS51371">
    <property type="entry name" value="CBS"/>
    <property type="match status" value="2"/>
</dbReference>
<dbReference type="PROSITE" id="PS51846">
    <property type="entry name" value="CNNM"/>
    <property type="match status" value="1"/>
</dbReference>
<dbReference type="GO" id="GO:0005886">
    <property type="term" value="C:plasma membrane"/>
    <property type="evidence" value="ECO:0007669"/>
    <property type="project" value="UniProtKB-SubCell"/>
</dbReference>
<dbReference type="RefSeq" id="WP_158036524.1">
    <property type="nucleotide sequence ID" value="NZ_BAAAZV010000011.1"/>
</dbReference>
<evidence type="ECO:0000256" key="4">
    <source>
        <dbReference type="ARBA" id="ARBA00022692"/>
    </source>
</evidence>
<evidence type="ECO:0000313" key="16">
    <source>
        <dbReference type="Proteomes" id="UP000481339"/>
    </source>
</evidence>
<feature type="domain" description="CNNM transmembrane" evidence="14">
    <location>
        <begin position="1"/>
        <end position="182"/>
    </location>
</feature>
<organism evidence="15 16">
    <name type="scientific">Pseudoclavibacter caeni</name>
    <dbReference type="NCBI Taxonomy" id="908846"/>
    <lineage>
        <taxon>Bacteria</taxon>
        <taxon>Bacillati</taxon>
        <taxon>Actinomycetota</taxon>
        <taxon>Actinomycetes</taxon>
        <taxon>Micrococcales</taxon>
        <taxon>Microbacteriaceae</taxon>
        <taxon>Pseudoclavibacter</taxon>
    </lineage>
</organism>
<dbReference type="SUPFAM" id="SSF56176">
    <property type="entry name" value="FAD-binding/transporter-associated domain-like"/>
    <property type="match status" value="1"/>
</dbReference>
<dbReference type="CDD" id="cd04590">
    <property type="entry name" value="CBS_pair_CorC_HlyC_assoc"/>
    <property type="match status" value="1"/>
</dbReference>
<keyword evidence="8 10" id="KW-0472">Membrane</keyword>